<evidence type="ECO:0000313" key="1">
    <source>
        <dbReference type="EMBL" id="KPV47766.1"/>
    </source>
</evidence>
<reference evidence="1 2" key="1">
    <citation type="submission" date="2015-09" db="EMBL/GenBank/DDBJ databases">
        <title>Draft genome sequence of Kouleothrix aurantiaca JCM 19913.</title>
        <authorList>
            <person name="Hemp J."/>
        </authorList>
    </citation>
    <scope>NUCLEOTIDE SEQUENCE [LARGE SCALE GENOMIC DNA]</scope>
    <source>
        <strain evidence="1 2">COM-B</strain>
    </source>
</reference>
<accession>A0A0P9H167</accession>
<sequence>PIISPLIAGAPAATHDFAEALALRWTALDPSQTLDAALALNRAHDWPSFRAAVARWTSPTLNFVYADVEGQIGYAFGGHMPIRAQGDGRLPVPGWDGAHEWRGLIPPDALPYTFNPPTGRVVTANNKIVGDDFPYPMPSEYLPGYRAERITQLLEQSARHDAGSFGRIQSDQRSLPGLELAALAGRLPAETPLAQAAREALAAWDGELDAKSGGGAIYT</sequence>
<dbReference type="Gene3D" id="1.10.1400.10">
    <property type="match status" value="1"/>
</dbReference>
<dbReference type="AlphaFoldDB" id="A0A0P9H167"/>
<dbReference type="InterPro" id="IPR043146">
    <property type="entry name" value="Penicillin_amidase_N_B-knob"/>
</dbReference>
<gene>
    <name evidence="1" type="ORF">SE17_41680</name>
</gene>
<dbReference type="SUPFAM" id="SSF56235">
    <property type="entry name" value="N-terminal nucleophile aminohydrolases (Ntn hydrolases)"/>
    <property type="match status" value="1"/>
</dbReference>
<name>A0A0P9H167_9CHLR</name>
<evidence type="ECO:0000313" key="2">
    <source>
        <dbReference type="Proteomes" id="UP000050509"/>
    </source>
</evidence>
<feature type="non-terminal residue" evidence="1">
    <location>
        <position position="219"/>
    </location>
</feature>
<organism evidence="1 2">
    <name type="scientific">Kouleothrix aurantiaca</name>
    <dbReference type="NCBI Taxonomy" id="186479"/>
    <lineage>
        <taxon>Bacteria</taxon>
        <taxon>Bacillati</taxon>
        <taxon>Chloroflexota</taxon>
        <taxon>Chloroflexia</taxon>
        <taxon>Chloroflexales</taxon>
        <taxon>Roseiflexineae</taxon>
        <taxon>Roseiflexaceae</taxon>
        <taxon>Kouleothrix</taxon>
    </lineage>
</organism>
<dbReference type="InterPro" id="IPR043147">
    <property type="entry name" value="Penicillin_amidase_A-knob"/>
</dbReference>
<dbReference type="Proteomes" id="UP000050509">
    <property type="component" value="Unassembled WGS sequence"/>
</dbReference>
<proteinExistence type="predicted"/>
<protein>
    <submittedName>
        <fullName evidence="1">Peptidase S45</fullName>
    </submittedName>
</protein>
<dbReference type="Pfam" id="PF01804">
    <property type="entry name" value="Penicil_amidase"/>
    <property type="match status" value="1"/>
</dbReference>
<comment type="caution">
    <text evidence="1">The sequence shown here is derived from an EMBL/GenBank/DDBJ whole genome shotgun (WGS) entry which is preliminary data.</text>
</comment>
<dbReference type="Gene3D" id="2.30.120.10">
    <property type="match status" value="1"/>
</dbReference>
<dbReference type="Gene3D" id="3.60.20.10">
    <property type="entry name" value="Glutamine Phosphoribosylpyrophosphate, subunit 1, domain 1"/>
    <property type="match status" value="1"/>
</dbReference>
<keyword evidence="2" id="KW-1185">Reference proteome</keyword>
<dbReference type="PANTHER" id="PTHR34218">
    <property type="entry name" value="PEPTIDASE S45 PENICILLIN AMIDASE"/>
    <property type="match status" value="1"/>
</dbReference>
<feature type="non-terminal residue" evidence="1">
    <location>
        <position position="1"/>
    </location>
</feature>
<dbReference type="EMBL" id="LJCR01003257">
    <property type="protein sequence ID" value="KPV47766.1"/>
    <property type="molecule type" value="Genomic_DNA"/>
</dbReference>
<dbReference type="InterPro" id="IPR029055">
    <property type="entry name" value="Ntn_hydrolases_N"/>
</dbReference>
<dbReference type="GO" id="GO:0016787">
    <property type="term" value="F:hydrolase activity"/>
    <property type="evidence" value="ECO:0007669"/>
    <property type="project" value="InterPro"/>
</dbReference>
<dbReference type="InterPro" id="IPR002692">
    <property type="entry name" value="S45"/>
</dbReference>
<dbReference type="GO" id="GO:0017000">
    <property type="term" value="P:antibiotic biosynthetic process"/>
    <property type="evidence" value="ECO:0007669"/>
    <property type="project" value="InterPro"/>
</dbReference>
<dbReference type="PANTHER" id="PTHR34218:SF4">
    <property type="entry name" value="ACYL-HOMOSERINE LACTONE ACYLASE QUIP"/>
    <property type="match status" value="1"/>
</dbReference>